<feature type="transmembrane region" description="Helical" evidence="1">
    <location>
        <begin position="338"/>
        <end position="358"/>
    </location>
</feature>
<keyword evidence="1" id="KW-1133">Transmembrane helix</keyword>
<dbReference type="AlphaFoldDB" id="A0AAE9Z531"/>
<dbReference type="InterPro" id="IPR008537">
    <property type="entry name" value="DUF819"/>
</dbReference>
<organism evidence="2 3">
    <name type="scientific">Thalassomonas viridans</name>
    <dbReference type="NCBI Taxonomy" id="137584"/>
    <lineage>
        <taxon>Bacteria</taxon>
        <taxon>Pseudomonadati</taxon>
        <taxon>Pseudomonadota</taxon>
        <taxon>Gammaproteobacteria</taxon>
        <taxon>Alteromonadales</taxon>
        <taxon>Colwelliaceae</taxon>
        <taxon>Thalassomonas</taxon>
    </lineage>
</organism>
<keyword evidence="1" id="KW-0472">Membrane</keyword>
<name>A0AAE9Z531_9GAMM</name>
<keyword evidence="3" id="KW-1185">Reference proteome</keyword>
<keyword evidence="1" id="KW-0812">Transmembrane</keyword>
<evidence type="ECO:0000313" key="2">
    <source>
        <dbReference type="EMBL" id="WDE06896.1"/>
    </source>
</evidence>
<accession>A0AAE9Z531</accession>
<evidence type="ECO:0000256" key="1">
    <source>
        <dbReference type="SAM" id="Phobius"/>
    </source>
</evidence>
<feature type="transmembrane region" description="Helical" evidence="1">
    <location>
        <begin position="308"/>
        <end position="326"/>
    </location>
</feature>
<sequence length="423" mass="45023">MSAANLTEAVHQAPMITNDATIMGFLAIMLGFVFYTAHSSNSFWKKFYSIVPAVLVCYFLPSLLNTFGVVNGEESKLYYVASRYLLPACLVLLTLSVDLKAIMSLGSKAVILFFTGTLGIVIGGPIALLIVASVSPELLGVQGPEAVWRGMTTVAGSWIGGSANQAAMKEIYGAGDQIFSAMVTVDVIVANLWMATLLIMAAKAKSIDAKTGADVSAITALKEKVENFHQQHSRIATLPDLMIILAIGLGVTGFAHLFADTVTPYFVENHPGLKNFSFHSKFFWMIIFATTVGIILSFTRVRELEGAGASKVGSAFLYVLIATIGMKMDVTMIADAPVYFVIGIIWMIIHASLMLIVAKLIKAPLFYMAVGSQANVGGAASAPVVASTFHPSLAPVGVLLAVLGYTVGTYMAWLCGQILQAIA</sequence>
<dbReference type="PANTHER" id="PTHR34289">
    <property type="entry name" value="PROTEIN, PUTATIVE (DUF819)-RELATED"/>
    <property type="match status" value="1"/>
</dbReference>
<feature type="transmembrane region" description="Helical" evidence="1">
    <location>
        <begin position="50"/>
        <end position="71"/>
    </location>
</feature>
<dbReference type="Pfam" id="PF05684">
    <property type="entry name" value="DUF819"/>
    <property type="match status" value="1"/>
</dbReference>
<reference evidence="2 3" key="2">
    <citation type="journal article" date="2022" name="Mar. Drugs">
        <title>Bioassay-Guided Fractionation Leads to the Detection of Cholic Acid Generated by the Rare Thalassomonas sp.</title>
        <authorList>
            <person name="Pheiffer F."/>
            <person name="Schneider Y.K."/>
            <person name="Hansen E.H."/>
            <person name="Andersen J.H."/>
            <person name="Isaksson J."/>
            <person name="Busche T."/>
            <person name="R C."/>
            <person name="Kalinowski J."/>
            <person name="Zyl L.V."/>
            <person name="Trindade M."/>
        </authorList>
    </citation>
    <scope>NUCLEOTIDE SEQUENCE [LARGE SCALE GENOMIC DNA]</scope>
    <source>
        <strain evidence="2 3">XOM25</strain>
    </source>
</reference>
<protein>
    <submittedName>
        <fullName evidence="2">DUF819 family protein</fullName>
    </submittedName>
</protein>
<feature type="transmembrane region" description="Helical" evidence="1">
    <location>
        <begin position="20"/>
        <end position="38"/>
    </location>
</feature>
<feature type="transmembrane region" description="Helical" evidence="1">
    <location>
        <begin position="178"/>
        <end position="200"/>
    </location>
</feature>
<gene>
    <name evidence="2" type="ORF">SG34_008400</name>
</gene>
<dbReference type="Proteomes" id="UP000032352">
    <property type="component" value="Chromosome"/>
</dbReference>
<evidence type="ECO:0000313" key="3">
    <source>
        <dbReference type="Proteomes" id="UP000032352"/>
    </source>
</evidence>
<feature type="transmembrane region" description="Helical" evidence="1">
    <location>
        <begin position="392"/>
        <end position="413"/>
    </location>
</feature>
<feature type="transmembrane region" description="Helical" evidence="1">
    <location>
        <begin position="77"/>
        <end position="97"/>
    </location>
</feature>
<feature type="transmembrane region" description="Helical" evidence="1">
    <location>
        <begin position="241"/>
        <end position="259"/>
    </location>
</feature>
<dbReference type="EMBL" id="CP059733">
    <property type="protein sequence ID" value="WDE06896.1"/>
    <property type="molecule type" value="Genomic_DNA"/>
</dbReference>
<dbReference type="RefSeq" id="WP_044839336.1">
    <property type="nucleotide sequence ID" value="NZ_CP059733.1"/>
</dbReference>
<feature type="transmembrane region" description="Helical" evidence="1">
    <location>
        <begin position="109"/>
        <end position="134"/>
    </location>
</feature>
<feature type="transmembrane region" description="Helical" evidence="1">
    <location>
        <begin position="365"/>
        <end position="386"/>
    </location>
</feature>
<feature type="transmembrane region" description="Helical" evidence="1">
    <location>
        <begin position="282"/>
        <end position="301"/>
    </location>
</feature>
<dbReference type="PANTHER" id="PTHR34289:SF8">
    <property type="entry name" value="DUF819 DOMAIN-CONTAINING PROTEIN"/>
    <property type="match status" value="1"/>
</dbReference>
<dbReference type="KEGG" id="tvd:SG34_008400"/>
<proteinExistence type="predicted"/>
<reference evidence="2 3" key="1">
    <citation type="journal article" date="2015" name="Genome Announc.">
        <title>Draft Genome Sequences of Marine Isolates of Thalassomonas viridans and Thalassomonas actiniarum.</title>
        <authorList>
            <person name="Olonade I."/>
            <person name="van Zyl L.J."/>
            <person name="Trindade M."/>
        </authorList>
    </citation>
    <scope>NUCLEOTIDE SEQUENCE [LARGE SCALE GENOMIC DNA]</scope>
    <source>
        <strain evidence="2 3">XOM25</strain>
    </source>
</reference>